<evidence type="ECO:0000256" key="9">
    <source>
        <dbReference type="PIRNR" id="PIRNR004862"/>
    </source>
</evidence>
<evidence type="ECO:0000313" key="15">
    <source>
        <dbReference type="Proteomes" id="UP000199415"/>
    </source>
</evidence>
<keyword evidence="14" id="KW-0282">Flagellum</keyword>
<dbReference type="STRING" id="1082479.SAMN05216241_101483"/>
<dbReference type="GO" id="GO:0009431">
    <property type="term" value="C:bacterial-type flagellum basal body, MS ring"/>
    <property type="evidence" value="ECO:0007669"/>
    <property type="project" value="InterPro"/>
</dbReference>
<dbReference type="Pfam" id="PF08345">
    <property type="entry name" value="YscJ_FliF_C"/>
    <property type="match status" value="1"/>
</dbReference>
<name>A0A1G7M6E5_9PROT</name>
<evidence type="ECO:0000256" key="6">
    <source>
        <dbReference type="ARBA" id="ARBA00022989"/>
    </source>
</evidence>
<evidence type="ECO:0000259" key="12">
    <source>
        <dbReference type="Pfam" id="PF01514"/>
    </source>
</evidence>
<sequence length="559" mass="60633">MNTFLDTLKSLGATRLAIMGAVAAGILAFFIYLTSQLASQNYGLLFAGLNNDERSQIVSELEKRGVDYQVTGGGKRIEVPTGKVDQLRVAMAEKGLPSSGSVGYEIFDESGGLGTTNFVQNVNRVRAIQGELEQTIRAMNNVQQARVHVVMPQRELFNQERKKSSASIVLRMSGNSRLDDSQVQSVQHLVASAVPNLEPNMVSIVDQQGTLLARGDGEEGLAGMAMNAQEIRAERERRIARAVEQLIGRHVGPGNVRAEVSADMNFSQVTERTEDYDPAEQVARSEQTTETQESERDTRNQEGVTVGNQLPENQDGGGGEGNVLQQSNQSSEEETINYEISNTQTTRVKQGPRLERLSVAVLVDGKYVTNDNGEQVYEQRSQEELQKIASLARSAVGFSQERGDQLEVINMKFNNPAQQLEPADDGGLLGLPEGQLMRAAELLVLGVVAVLILLLVVRPLVSRLLESAATQPAPQPAGAGYGGDQMLPEGGAAAGQLPAGGGAVAEFGADEEEEEAEQLVDLNKVEGRVRASSMRKISEIVERHPEEAVTILRNWLYQQ</sequence>
<evidence type="ECO:0000259" key="13">
    <source>
        <dbReference type="Pfam" id="PF08345"/>
    </source>
</evidence>
<dbReference type="Proteomes" id="UP000199415">
    <property type="component" value="Unassembled WGS sequence"/>
</dbReference>
<keyword evidence="15" id="KW-1185">Reference proteome</keyword>
<organism evidence="14 15">
    <name type="scientific">Limimonas halophila</name>
    <dbReference type="NCBI Taxonomy" id="1082479"/>
    <lineage>
        <taxon>Bacteria</taxon>
        <taxon>Pseudomonadati</taxon>
        <taxon>Pseudomonadota</taxon>
        <taxon>Alphaproteobacteria</taxon>
        <taxon>Rhodospirillales</taxon>
        <taxon>Rhodovibrionaceae</taxon>
        <taxon>Limimonas</taxon>
    </lineage>
</organism>
<dbReference type="Pfam" id="PF01514">
    <property type="entry name" value="YscJ_FliF"/>
    <property type="match status" value="1"/>
</dbReference>
<evidence type="ECO:0000313" key="14">
    <source>
        <dbReference type="EMBL" id="SDF56770.1"/>
    </source>
</evidence>
<feature type="region of interest" description="Disordered" evidence="10">
    <location>
        <begin position="268"/>
        <end position="334"/>
    </location>
</feature>
<feature type="compositionally biased region" description="Low complexity" evidence="10">
    <location>
        <begin position="468"/>
        <end position="478"/>
    </location>
</feature>
<dbReference type="AlphaFoldDB" id="A0A1G7M6E5"/>
<evidence type="ECO:0000256" key="3">
    <source>
        <dbReference type="ARBA" id="ARBA00007971"/>
    </source>
</evidence>
<evidence type="ECO:0000256" key="8">
    <source>
        <dbReference type="ARBA" id="ARBA00023143"/>
    </source>
</evidence>
<comment type="similarity">
    <text evidence="3 9">Belongs to the FliF family.</text>
</comment>
<keyword evidence="8 9" id="KW-0975">Bacterial flagellum</keyword>
<proteinExistence type="inferred from homology"/>
<dbReference type="EMBL" id="FNCE01000001">
    <property type="protein sequence ID" value="SDF56770.1"/>
    <property type="molecule type" value="Genomic_DNA"/>
</dbReference>
<dbReference type="GO" id="GO:0071973">
    <property type="term" value="P:bacterial-type flagellum-dependent cell motility"/>
    <property type="evidence" value="ECO:0007669"/>
    <property type="project" value="InterPro"/>
</dbReference>
<evidence type="ECO:0000256" key="11">
    <source>
        <dbReference type="SAM" id="Phobius"/>
    </source>
</evidence>
<accession>A0A1G7M6E5</accession>
<dbReference type="InterPro" id="IPR000067">
    <property type="entry name" value="FlgMring_FliF"/>
</dbReference>
<feature type="domain" description="Flagellar M-ring C-terminal" evidence="13">
    <location>
        <begin position="249"/>
        <end position="413"/>
    </location>
</feature>
<keyword evidence="6 11" id="KW-1133">Transmembrane helix</keyword>
<dbReference type="InterPro" id="IPR043427">
    <property type="entry name" value="YscJ/FliF"/>
</dbReference>
<comment type="function">
    <text evidence="9">The M ring may be actively involved in energy transduction.</text>
</comment>
<evidence type="ECO:0000256" key="2">
    <source>
        <dbReference type="ARBA" id="ARBA00004651"/>
    </source>
</evidence>
<evidence type="ECO:0000256" key="7">
    <source>
        <dbReference type="ARBA" id="ARBA00023136"/>
    </source>
</evidence>
<dbReference type="PIRSF" id="PIRSF004862">
    <property type="entry name" value="FliF"/>
    <property type="match status" value="1"/>
</dbReference>
<evidence type="ECO:0000256" key="1">
    <source>
        <dbReference type="ARBA" id="ARBA00004117"/>
    </source>
</evidence>
<dbReference type="InterPro" id="IPR045851">
    <property type="entry name" value="AMP-bd_C_sf"/>
</dbReference>
<keyword evidence="14" id="KW-0969">Cilium</keyword>
<gene>
    <name evidence="14" type="ORF">SAMN05216241_101483</name>
</gene>
<dbReference type="GO" id="GO:0003774">
    <property type="term" value="F:cytoskeletal motor activity"/>
    <property type="evidence" value="ECO:0007669"/>
    <property type="project" value="InterPro"/>
</dbReference>
<keyword evidence="5 11" id="KW-0812">Transmembrane</keyword>
<dbReference type="OrthoDB" id="9807026at2"/>
<keyword evidence="14" id="KW-0966">Cell projection</keyword>
<dbReference type="InterPro" id="IPR013556">
    <property type="entry name" value="Flag_M-ring_C"/>
</dbReference>
<keyword evidence="7 11" id="KW-0472">Membrane</keyword>
<comment type="subcellular location">
    <subcellularLocation>
        <location evidence="1 9">Bacterial flagellum basal body</location>
    </subcellularLocation>
    <subcellularLocation>
        <location evidence="2">Cell membrane</location>
        <topology evidence="2">Multi-pass membrane protein</topology>
    </subcellularLocation>
</comment>
<feature type="region of interest" description="Disordered" evidence="10">
    <location>
        <begin position="468"/>
        <end position="495"/>
    </location>
</feature>
<reference evidence="14 15" key="1">
    <citation type="submission" date="2016-10" db="EMBL/GenBank/DDBJ databases">
        <authorList>
            <person name="de Groot N.N."/>
        </authorList>
    </citation>
    <scope>NUCLEOTIDE SEQUENCE [LARGE SCALE GENOMIC DNA]</scope>
    <source>
        <strain evidence="14 15">DSM 25584</strain>
    </source>
</reference>
<feature type="compositionally biased region" description="Polar residues" evidence="10">
    <location>
        <begin position="301"/>
        <end position="312"/>
    </location>
</feature>
<dbReference type="RefSeq" id="WP_090018498.1">
    <property type="nucleotide sequence ID" value="NZ_FNCE01000001.1"/>
</dbReference>
<feature type="domain" description="Flagellar M-ring N-terminal" evidence="12">
    <location>
        <begin position="39"/>
        <end position="213"/>
    </location>
</feature>
<dbReference type="Gene3D" id="3.30.300.30">
    <property type="match status" value="1"/>
</dbReference>
<feature type="transmembrane region" description="Helical" evidence="11">
    <location>
        <begin position="12"/>
        <end position="33"/>
    </location>
</feature>
<evidence type="ECO:0000256" key="4">
    <source>
        <dbReference type="ARBA" id="ARBA00022475"/>
    </source>
</evidence>
<dbReference type="PRINTS" id="PR01009">
    <property type="entry name" value="FLGMRINGFLIF"/>
</dbReference>
<keyword evidence="4" id="KW-1003">Cell membrane</keyword>
<dbReference type="NCBIfam" id="TIGR00206">
    <property type="entry name" value="fliF"/>
    <property type="match status" value="1"/>
</dbReference>
<dbReference type="InterPro" id="IPR006182">
    <property type="entry name" value="FliF_N_dom"/>
</dbReference>
<feature type="transmembrane region" description="Helical" evidence="11">
    <location>
        <begin position="442"/>
        <end position="461"/>
    </location>
</feature>
<dbReference type="GO" id="GO:0005886">
    <property type="term" value="C:plasma membrane"/>
    <property type="evidence" value="ECO:0007669"/>
    <property type="project" value="UniProtKB-SubCell"/>
</dbReference>
<protein>
    <recommendedName>
        <fullName evidence="9">Flagellar M-ring protein</fullName>
    </recommendedName>
</protein>
<evidence type="ECO:0000256" key="10">
    <source>
        <dbReference type="SAM" id="MobiDB-lite"/>
    </source>
</evidence>
<evidence type="ECO:0000256" key="5">
    <source>
        <dbReference type="ARBA" id="ARBA00022692"/>
    </source>
</evidence>
<dbReference type="PANTHER" id="PTHR30046">
    <property type="entry name" value="FLAGELLAR M-RING PROTEIN"/>
    <property type="match status" value="1"/>
</dbReference>
<dbReference type="PANTHER" id="PTHR30046:SF0">
    <property type="entry name" value="FLAGELLAR M-RING PROTEIN"/>
    <property type="match status" value="1"/>
</dbReference>